<evidence type="ECO:0000313" key="1">
    <source>
        <dbReference type="EMBL" id="QMR40659.1"/>
    </source>
</evidence>
<sequence length="136" mass="15551">MGRTSAGLHERDADCGIELRDRTTRRIRRKTLVHYLVSPPHCPETGQRQAKAIHIEQPAKPPLCNRVLNPAGSGVTRWGFVRFFNEPRAAFYTEKRGKMQNKNTRLAGVVRKNFHHAFSINAGDVKKMWKCDEVLT</sequence>
<evidence type="ECO:0000313" key="2">
    <source>
        <dbReference type="Proteomes" id="UP000514462"/>
    </source>
</evidence>
<protein>
    <submittedName>
        <fullName evidence="1">Uncharacterized protein</fullName>
    </submittedName>
</protein>
<dbReference type="Proteomes" id="UP000514462">
    <property type="component" value="Chromosome"/>
</dbReference>
<proteinExistence type="predicted"/>
<dbReference type="InterPro" id="IPR020102">
    <property type="entry name" value="YqgC-like"/>
</dbReference>
<dbReference type="Pfam" id="PF17430">
    <property type="entry name" value="YqgC"/>
    <property type="match status" value="1"/>
</dbReference>
<dbReference type="AlphaFoldDB" id="A0AAP9QYN5"/>
<accession>A0AAP9QYN5</accession>
<name>A0AAP9QYN5_KLEAE</name>
<organism evidence="1 2">
    <name type="scientific">Klebsiella aerogenes</name>
    <name type="common">Enterobacter aerogenes</name>
    <dbReference type="NCBI Taxonomy" id="548"/>
    <lineage>
        <taxon>Bacteria</taxon>
        <taxon>Pseudomonadati</taxon>
        <taxon>Pseudomonadota</taxon>
        <taxon>Gammaproteobacteria</taxon>
        <taxon>Enterobacterales</taxon>
        <taxon>Enterobacteriaceae</taxon>
        <taxon>Klebsiella/Raoultella group</taxon>
        <taxon>Klebsiella</taxon>
    </lineage>
</organism>
<dbReference type="EMBL" id="CP055904">
    <property type="protein sequence ID" value="QMR40659.1"/>
    <property type="molecule type" value="Genomic_DNA"/>
</dbReference>
<gene>
    <name evidence="1" type="ORF">HV331_14650</name>
</gene>
<reference evidence="2" key="1">
    <citation type="submission" date="2020-06" db="EMBL/GenBank/DDBJ databases">
        <title>REHAB project genomes.</title>
        <authorList>
            <person name="Shaw L.P."/>
        </authorList>
    </citation>
    <scope>NUCLEOTIDE SEQUENCE [LARGE SCALE GENOMIC DNA]</scope>
    <source>
        <strain evidence="2">RHBSTW-00938</strain>
    </source>
</reference>